<evidence type="ECO:0000313" key="3">
    <source>
        <dbReference type="Proteomes" id="UP000247498"/>
    </source>
</evidence>
<dbReference type="InterPro" id="IPR006734">
    <property type="entry name" value="PLATZ"/>
</dbReference>
<dbReference type="InParanoid" id="A0A2V0PCR3"/>
<dbReference type="PANTHER" id="PTHR31065">
    <property type="entry name" value="PLATZ TRANSCRIPTION FACTOR FAMILY PROTEIN"/>
    <property type="match status" value="1"/>
</dbReference>
<sequence>MEPVAVPLLADALGLPVLPQPWPFAAVPQAPMEQGCPLLSKATGCKRGSCGSAKTAPPAGDGFEAVGPPPMANDPPGWVFALTAASRAGRFFSPCGAHRQLKKSEATFFCATCASADPAAGALCGHCAGAHAGHATLQVRRYVYRDVVRASDIAPFVDAAGIQTYTINSAKVVFVNPRPLAKMAPPGGDGGCGCAICGRALREGCCYCSLACRLEALSGGAAAEGGSAAGGGGGGAVATEAGSDSSDGGTGEANAAADAPRPTARRGAGGRAADQSRRRSGGGKPQGAAAAAQAAAAAAAGVDDAQAAAAAAGGAAGGRRRSESSSETHMDWQSANGHAARRWRKQPSPRRSPLT</sequence>
<dbReference type="PANTHER" id="PTHR31065:SF1">
    <property type="entry name" value="OS09G0116050 PROTEIN"/>
    <property type="match status" value="1"/>
</dbReference>
<gene>
    <name evidence="2" type="ORF">Rsub_10514</name>
</gene>
<reference evidence="2 3" key="1">
    <citation type="journal article" date="2018" name="Sci. Rep.">
        <title>Raphidocelis subcapitata (=Pseudokirchneriella subcapitata) provides an insight into genome evolution and environmental adaptations in the Sphaeropleales.</title>
        <authorList>
            <person name="Suzuki S."/>
            <person name="Yamaguchi H."/>
            <person name="Nakajima N."/>
            <person name="Kawachi M."/>
        </authorList>
    </citation>
    <scope>NUCLEOTIDE SEQUENCE [LARGE SCALE GENOMIC DNA]</scope>
    <source>
        <strain evidence="2 3">NIES-35</strain>
    </source>
</reference>
<evidence type="ECO:0000313" key="2">
    <source>
        <dbReference type="EMBL" id="GBF97638.1"/>
    </source>
</evidence>
<name>A0A2V0PCR3_9CHLO</name>
<comment type="caution">
    <text evidence="2">The sequence shown here is derived from an EMBL/GenBank/DDBJ whole genome shotgun (WGS) entry which is preliminary data.</text>
</comment>
<dbReference type="AlphaFoldDB" id="A0A2V0PCR3"/>
<dbReference type="STRING" id="307507.A0A2V0PCR3"/>
<dbReference type="EMBL" id="BDRX01000104">
    <property type="protein sequence ID" value="GBF97638.1"/>
    <property type="molecule type" value="Genomic_DNA"/>
</dbReference>
<feature type="compositionally biased region" description="Low complexity" evidence="1">
    <location>
        <begin position="287"/>
        <end position="313"/>
    </location>
</feature>
<protein>
    <recommendedName>
        <fullName evidence="4">B box-type domain-containing protein</fullName>
    </recommendedName>
</protein>
<evidence type="ECO:0008006" key="4">
    <source>
        <dbReference type="Google" id="ProtNLM"/>
    </source>
</evidence>
<feature type="compositionally biased region" description="Basic and acidic residues" evidence="1">
    <location>
        <begin position="320"/>
        <end position="330"/>
    </location>
</feature>
<dbReference type="Pfam" id="PF04640">
    <property type="entry name" value="PLATZ"/>
    <property type="match status" value="1"/>
</dbReference>
<dbReference type="Proteomes" id="UP000247498">
    <property type="component" value="Unassembled WGS sequence"/>
</dbReference>
<proteinExistence type="predicted"/>
<evidence type="ECO:0000256" key="1">
    <source>
        <dbReference type="SAM" id="MobiDB-lite"/>
    </source>
</evidence>
<organism evidence="2 3">
    <name type="scientific">Raphidocelis subcapitata</name>
    <dbReference type="NCBI Taxonomy" id="307507"/>
    <lineage>
        <taxon>Eukaryota</taxon>
        <taxon>Viridiplantae</taxon>
        <taxon>Chlorophyta</taxon>
        <taxon>core chlorophytes</taxon>
        <taxon>Chlorophyceae</taxon>
        <taxon>CS clade</taxon>
        <taxon>Sphaeropleales</taxon>
        <taxon>Selenastraceae</taxon>
        <taxon>Raphidocelis</taxon>
    </lineage>
</organism>
<accession>A0A2V0PCR3</accession>
<keyword evidence="3" id="KW-1185">Reference proteome</keyword>
<dbReference type="OrthoDB" id="1908108at2759"/>
<feature type="region of interest" description="Disordered" evidence="1">
    <location>
        <begin position="228"/>
        <end position="355"/>
    </location>
</feature>
<feature type="compositionally biased region" description="Low complexity" evidence="1">
    <location>
        <begin position="252"/>
        <end position="266"/>
    </location>
</feature>
<feature type="compositionally biased region" description="Basic residues" evidence="1">
    <location>
        <begin position="339"/>
        <end position="348"/>
    </location>
</feature>